<evidence type="ECO:0000259" key="4">
    <source>
        <dbReference type="Pfam" id="PF02841"/>
    </source>
</evidence>
<dbReference type="EMBL" id="VFQX01000043">
    <property type="protein sequence ID" value="KAF0975979.1"/>
    <property type="molecule type" value="Genomic_DNA"/>
</dbReference>
<dbReference type="GO" id="GO:0003924">
    <property type="term" value="F:GTPase activity"/>
    <property type="evidence" value="ECO:0007669"/>
    <property type="project" value="InterPro"/>
</dbReference>
<dbReference type="InterPro" id="IPR003191">
    <property type="entry name" value="Guanylate-bd/ATL_C"/>
</dbReference>
<feature type="transmembrane region" description="Helical" evidence="2">
    <location>
        <begin position="541"/>
        <end position="563"/>
    </location>
</feature>
<dbReference type="Gene3D" id="1.20.1000.10">
    <property type="entry name" value="Guanylate-binding protein, C-terminal domain"/>
    <property type="match status" value="1"/>
</dbReference>
<keyword evidence="2" id="KW-1133">Transmembrane helix</keyword>
<evidence type="ECO:0000256" key="1">
    <source>
        <dbReference type="ARBA" id="ARBA00022801"/>
    </source>
</evidence>
<dbReference type="GO" id="GO:0005525">
    <property type="term" value="F:GTP binding"/>
    <property type="evidence" value="ECO:0007669"/>
    <property type="project" value="InterPro"/>
</dbReference>
<dbReference type="SUPFAM" id="SSF52540">
    <property type="entry name" value="P-loop containing nucleoside triphosphate hydrolases"/>
    <property type="match status" value="1"/>
</dbReference>
<name>A0A6A5BSV1_NAEFO</name>
<dbReference type="Proteomes" id="UP000444721">
    <property type="component" value="Unassembled WGS sequence"/>
</dbReference>
<dbReference type="InterPro" id="IPR027417">
    <property type="entry name" value="P-loop_NTPase"/>
</dbReference>
<dbReference type="PANTHER" id="PTHR10751">
    <property type="entry name" value="GUANYLATE BINDING PROTEIN"/>
    <property type="match status" value="1"/>
</dbReference>
<keyword evidence="6" id="KW-1185">Reference proteome</keyword>
<dbReference type="GeneID" id="68112524"/>
<dbReference type="SUPFAM" id="SSF48340">
    <property type="entry name" value="Interferon-induced guanylate-binding protein 1 (GBP1), C-terminal domain"/>
    <property type="match status" value="1"/>
</dbReference>
<evidence type="ECO:0000256" key="2">
    <source>
        <dbReference type="SAM" id="Phobius"/>
    </source>
</evidence>
<evidence type="ECO:0000313" key="5">
    <source>
        <dbReference type="EMBL" id="KAF0975979.1"/>
    </source>
</evidence>
<accession>A0A6A5BSV1</accession>
<keyword evidence="2" id="KW-0812">Transmembrane</keyword>
<evidence type="ECO:0008006" key="7">
    <source>
        <dbReference type="Google" id="ProtNLM"/>
    </source>
</evidence>
<sequence>MSHPFVLLVYSSPLNLVIPDEETNTKLIVCEEGINFLRSLKEPNIAVVAVAGRAKTGKSFLMNHLLRVDHAEGFPVQVSFKPGTKGISIWSEAFKYPKNGNKEVIKRSSLLDSRASTTMSSNQQHHHQDDYMTVVFIDSEGLGAPGNPAHSYDPKLATLTISLASLLIYNLNHEIQVSDINLLHSVATLSSVFENQFNETFPFPPILWTIQQYEHDLMNYTHEEYLDWVLQEKPNIFNTDEIRRYNETVRVVKQFPEFVKPRILLLNHPHKTTGLPRLPSLKYHELDLEYQYQVSYLRQLIETRLRPKQFKHLAVSGEYLANLIESMVQHMNTLDTADVGLALIKELSFILKQHCLENYNQKLHSIPLPQDLDFLQSQHEEMKAHALNIFKKNCTGGLELFGNMEYYHDLEKQIDKIFSDYLPNNGVAAFKECSDILSKLFDQYITKNQLGEGGGVEQFDKAIEMMKQLYFQQAKGPNEIKQKVLKDFEINTATAARNRILDKTTAEDSTLAVFSLVLGTFTFYVLALIPKRFGFVNVSQFLLSLCYFTATLTILIVLAWFNIMGLRFASLSYYSSRIKNSILHIFLFYGYFKLGASILIGLIMLFIFFKIYFFIKSNKIVNMEPEHSEPHDFDSHNEEDEDGWIDENYLSDGIPATVTKRNRHAYMPPSSPLMYPAQDIAATFNQYSPTPSPYLKASLLSMASPRTPNNYASPMSASRRMQQQQQYSIGTPYSTTAYERQFLTPPSIPMRMKVHQTPSFHTPHTISALRKNHPVSSSKKTKTHILYSTGKVYDRYQHEQD</sequence>
<protein>
    <recommendedName>
        <fullName evidence="7">GB1/RHD3-type G domain-containing protein</fullName>
    </recommendedName>
</protein>
<dbReference type="AlphaFoldDB" id="A0A6A5BSV1"/>
<evidence type="ECO:0000259" key="3">
    <source>
        <dbReference type="Pfam" id="PF02263"/>
    </source>
</evidence>
<dbReference type="OrthoDB" id="7788754at2759"/>
<dbReference type="RefSeq" id="XP_044560692.1">
    <property type="nucleotide sequence ID" value="XM_044708817.1"/>
</dbReference>
<dbReference type="InterPro" id="IPR036543">
    <property type="entry name" value="Guanylate-bd_C_sf"/>
</dbReference>
<dbReference type="Pfam" id="PF02841">
    <property type="entry name" value="GBP_C"/>
    <property type="match status" value="1"/>
</dbReference>
<feature type="domain" description="Guanylate-binding protein/Atlastin C-terminal" evidence="4">
    <location>
        <begin position="314"/>
        <end position="502"/>
    </location>
</feature>
<dbReference type="VEuPathDB" id="AmoebaDB:NfTy_053150"/>
<keyword evidence="2" id="KW-0472">Membrane</keyword>
<organism evidence="5 6">
    <name type="scientific">Naegleria fowleri</name>
    <name type="common">Brain eating amoeba</name>
    <dbReference type="NCBI Taxonomy" id="5763"/>
    <lineage>
        <taxon>Eukaryota</taxon>
        <taxon>Discoba</taxon>
        <taxon>Heterolobosea</taxon>
        <taxon>Tetramitia</taxon>
        <taxon>Eutetramitia</taxon>
        <taxon>Vahlkampfiidae</taxon>
        <taxon>Naegleria</taxon>
    </lineage>
</organism>
<reference evidence="5 6" key="1">
    <citation type="journal article" date="2019" name="Sci. Rep.">
        <title>Nanopore sequencing improves the draft genome of the human pathogenic amoeba Naegleria fowleri.</title>
        <authorList>
            <person name="Liechti N."/>
            <person name="Schurch N."/>
            <person name="Bruggmann R."/>
            <person name="Wittwer M."/>
        </authorList>
    </citation>
    <scope>NUCLEOTIDE SEQUENCE [LARGE SCALE GENOMIC DNA]</scope>
    <source>
        <strain evidence="5 6">ATCC 30894</strain>
    </source>
</reference>
<dbReference type="Pfam" id="PF02263">
    <property type="entry name" value="GBP"/>
    <property type="match status" value="1"/>
</dbReference>
<proteinExistence type="predicted"/>
<evidence type="ECO:0000313" key="6">
    <source>
        <dbReference type="Proteomes" id="UP000444721"/>
    </source>
</evidence>
<gene>
    <name evidence="5" type="ORF">FDP41_005306</name>
</gene>
<dbReference type="InterPro" id="IPR015894">
    <property type="entry name" value="Guanylate-bd_N"/>
</dbReference>
<feature type="domain" description="Guanylate-binding protein N-terminal" evidence="3">
    <location>
        <begin position="25"/>
        <end position="300"/>
    </location>
</feature>
<dbReference type="VEuPathDB" id="AmoebaDB:NF0102290"/>
<comment type="caution">
    <text evidence="5">The sequence shown here is derived from an EMBL/GenBank/DDBJ whole genome shotgun (WGS) entry which is preliminary data.</text>
</comment>
<feature type="transmembrane region" description="Helical" evidence="2">
    <location>
        <begin position="511"/>
        <end position="529"/>
    </location>
</feature>
<feature type="transmembrane region" description="Helical" evidence="2">
    <location>
        <begin position="583"/>
        <end position="609"/>
    </location>
</feature>
<dbReference type="Gene3D" id="3.40.50.300">
    <property type="entry name" value="P-loop containing nucleotide triphosphate hydrolases"/>
    <property type="match status" value="1"/>
</dbReference>
<keyword evidence="1" id="KW-0378">Hydrolase</keyword>
<dbReference type="VEuPathDB" id="AmoebaDB:FDP41_005306"/>